<dbReference type="PANTHER" id="PTHR43821:SF1">
    <property type="entry name" value="NAD(P)H NITROREDUCTASE YDJA-RELATED"/>
    <property type="match status" value="1"/>
</dbReference>
<dbReference type="Pfam" id="PF00881">
    <property type="entry name" value="Nitroreductase"/>
    <property type="match status" value="1"/>
</dbReference>
<dbReference type="GO" id="GO:0016491">
    <property type="term" value="F:oxidoreductase activity"/>
    <property type="evidence" value="ECO:0007669"/>
    <property type="project" value="UniProtKB-UniRule"/>
</dbReference>
<comment type="similarity">
    <text evidence="1 7">Belongs to the nitroreductase family.</text>
</comment>
<keyword evidence="2 7" id="KW-0285">Flavoprotein</keyword>
<evidence type="ECO:0000256" key="4">
    <source>
        <dbReference type="ARBA" id="ARBA00022857"/>
    </source>
</evidence>
<gene>
    <name evidence="10" type="ORF">SAMN05421668_103128</name>
</gene>
<evidence type="ECO:0000313" key="10">
    <source>
        <dbReference type="EMBL" id="SFS47931.1"/>
    </source>
</evidence>
<sequence length="222" mass="25482">MTRKNGLTLRHTLSKLTDFSNSLCYNDDETIKKVGMKMDIETLIKERRSVSLFEDKPVSIDLVKEMLKTSVWVPNHKMTQPWRFTIITGETKEQLANLAGDFMARGKTGEDKDRAFNKAYGTFSQVPVYVMVFMNESHELKRRQEDYASTSLIIHNLSLIGWEKGLGMIWKTGPLTDTEAFRELIGVKPGEKFVGMIQLGYPKKVPRAMPRMDLDTRITELN</sequence>
<protein>
    <recommendedName>
        <fullName evidence="7">Putative NAD(P)H nitroreductase</fullName>
        <ecNumber evidence="7">1.-.-.-</ecNumber>
    </recommendedName>
</protein>
<evidence type="ECO:0000313" key="11">
    <source>
        <dbReference type="Proteomes" id="UP000199139"/>
    </source>
</evidence>
<dbReference type="AlphaFoldDB" id="A0A1I6Q638"/>
<keyword evidence="5 7" id="KW-0560">Oxidoreductase</keyword>
<feature type="binding site" description="in other chain" evidence="8">
    <location>
        <begin position="170"/>
        <end position="172"/>
    </location>
    <ligand>
        <name>FMN</name>
        <dbReference type="ChEBI" id="CHEBI:58210"/>
        <note>ligand shared between dimeric partners</note>
    </ligand>
</feature>
<evidence type="ECO:0000256" key="5">
    <source>
        <dbReference type="ARBA" id="ARBA00023002"/>
    </source>
</evidence>
<evidence type="ECO:0000259" key="9">
    <source>
        <dbReference type="Pfam" id="PF00881"/>
    </source>
</evidence>
<feature type="binding site" description="in other chain" evidence="8">
    <location>
        <begin position="47"/>
        <end position="49"/>
    </location>
    <ligand>
        <name>FMN</name>
        <dbReference type="ChEBI" id="CHEBI:58210"/>
        <note>ligand shared between dimeric partners</note>
    </ligand>
</feature>
<feature type="binding site" evidence="8">
    <location>
        <position position="76"/>
    </location>
    <ligand>
        <name>FMN</name>
        <dbReference type="ChEBI" id="CHEBI:58210"/>
        <note>ligand shared between dimeric partners</note>
    </ligand>
</feature>
<organism evidence="10 11">
    <name type="scientific">Halolactibacillus miurensis</name>
    <dbReference type="NCBI Taxonomy" id="306541"/>
    <lineage>
        <taxon>Bacteria</taxon>
        <taxon>Bacillati</taxon>
        <taxon>Bacillota</taxon>
        <taxon>Bacilli</taxon>
        <taxon>Bacillales</taxon>
        <taxon>Bacillaceae</taxon>
        <taxon>Halolactibacillus</taxon>
    </lineage>
</organism>
<accession>A0A1I6Q638</accession>
<dbReference type="SUPFAM" id="SSF55469">
    <property type="entry name" value="FMN-dependent nitroreductase-like"/>
    <property type="match status" value="1"/>
</dbReference>
<dbReference type="PIRSF" id="PIRSF000232">
    <property type="entry name" value="YdjA"/>
    <property type="match status" value="1"/>
</dbReference>
<reference evidence="10 11" key="1">
    <citation type="submission" date="2016-10" db="EMBL/GenBank/DDBJ databases">
        <authorList>
            <person name="de Groot N.N."/>
        </authorList>
    </citation>
    <scope>NUCLEOTIDE SEQUENCE [LARGE SCALE GENOMIC DNA]</scope>
    <source>
        <strain evidence="10 11">DSM 17074</strain>
    </source>
</reference>
<evidence type="ECO:0000256" key="6">
    <source>
        <dbReference type="ARBA" id="ARBA00023027"/>
    </source>
</evidence>
<dbReference type="CDD" id="cd02135">
    <property type="entry name" value="YdjA-like"/>
    <property type="match status" value="1"/>
</dbReference>
<proteinExistence type="inferred from homology"/>
<dbReference type="OrthoDB" id="9804207at2"/>
<dbReference type="EC" id="1.-.-.-" evidence="7"/>
<evidence type="ECO:0000256" key="2">
    <source>
        <dbReference type="ARBA" id="ARBA00022630"/>
    </source>
</evidence>
<dbReference type="InterPro" id="IPR052530">
    <property type="entry name" value="NAD(P)H_nitroreductase"/>
</dbReference>
<keyword evidence="6 7" id="KW-0520">NAD</keyword>
<comment type="cofactor">
    <cofactor evidence="8">
        <name>FMN</name>
        <dbReference type="ChEBI" id="CHEBI:58210"/>
    </cofactor>
    <text evidence="8">Binds 1 FMN per subunit.</text>
</comment>
<name>A0A1I6Q638_9BACI</name>
<dbReference type="InterPro" id="IPR026021">
    <property type="entry name" value="YdjA-like"/>
</dbReference>
<keyword evidence="4 7" id="KW-0521">NADP</keyword>
<dbReference type="InterPro" id="IPR029479">
    <property type="entry name" value="Nitroreductase"/>
</dbReference>
<dbReference type="STRING" id="306541.SAMN05421668_103128"/>
<evidence type="ECO:0000256" key="7">
    <source>
        <dbReference type="PIRNR" id="PIRNR000232"/>
    </source>
</evidence>
<dbReference type="Proteomes" id="UP000199139">
    <property type="component" value="Unassembled WGS sequence"/>
</dbReference>
<evidence type="ECO:0000256" key="8">
    <source>
        <dbReference type="PIRSR" id="PIRSR000232-1"/>
    </source>
</evidence>
<dbReference type="Gene3D" id="3.40.109.10">
    <property type="entry name" value="NADH Oxidase"/>
    <property type="match status" value="1"/>
</dbReference>
<feature type="domain" description="Nitroreductase" evidence="9">
    <location>
        <begin position="44"/>
        <end position="201"/>
    </location>
</feature>
<evidence type="ECO:0000256" key="1">
    <source>
        <dbReference type="ARBA" id="ARBA00007118"/>
    </source>
</evidence>
<dbReference type="EMBL" id="FPAI01000003">
    <property type="protein sequence ID" value="SFS47931.1"/>
    <property type="molecule type" value="Genomic_DNA"/>
</dbReference>
<dbReference type="PANTHER" id="PTHR43821">
    <property type="entry name" value="NAD(P)H NITROREDUCTASE YDJA-RELATED"/>
    <property type="match status" value="1"/>
</dbReference>
<evidence type="ECO:0000256" key="3">
    <source>
        <dbReference type="ARBA" id="ARBA00022643"/>
    </source>
</evidence>
<dbReference type="InterPro" id="IPR000415">
    <property type="entry name" value="Nitroreductase-like"/>
</dbReference>
<keyword evidence="3 7" id="KW-0288">FMN</keyword>